<proteinExistence type="inferred from homology"/>
<organism evidence="5 6">
    <name type="scientific">Penicillium brasilianum</name>
    <dbReference type="NCBI Taxonomy" id="104259"/>
    <lineage>
        <taxon>Eukaryota</taxon>
        <taxon>Fungi</taxon>
        <taxon>Dikarya</taxon>
        <taxon>Ascomycota</taxon>
        <taxon>Pezizomycotina</taxon>
        <taxon>Eurotiomycetes</taxon>
        <taxon>Eurotiomycetidae</taxon>
        <taxon>Eurotiales</taxon>
        <taxon>Aspergillaceae</taxon>
        <taxon>Penicillium</taxon>
    </lineage>
</organism>
<dbReference type="Proteomes" id="UP000042958">
    <property type="component" value="Unassembled WGS sequence"/>
</dbReference>
<dbReference type="OrthoDB" id="153074at2759"/>
<keyword evidence="6" id="KW-1185">Reference proteome</keyword>
<dbReference type="PROSITE" id="PS00061">
    <property type="entry name" value="ADH_SHORT"/>
    <property type="match status" value="1"/>
</dbReference>
<dbReference type="InterPro" id="IPR036291">
    <property type="entry name" value="NAD(P)-bd_dom_sf"/>
</dbReference>
<dbReference type="FunFam" id="3.40.50.720:FF:000281">
    <property type="entry name" value="Uncharacterized oxidoreductase YIR035C"/>
    <property type="match status" value="1"/>
</dbReference>
<sequence length="310" mass="33486">MAAKTIIITGASRGIGLAIAKYLLTAPQAHNVVVVARSVEPLQKLKEQYSKQVEVVNGDLADFSLAQKAVDAAIKSFGQLDGVVLNHGILGQVGKIAAADVDQWKKDFDVNFFSLVAFTKAALPALRESKGKIIFTSSGAAVSGYRGWGLYGATKAAMNHFAMSLGNEEPDVTSIAIRPGMVDTEMQRELREDHATNLDAEMHSKFAGAHKDGKLVKPEQPGHVMAKLVLDAPKDLSGRFFSYVIQLYENSDGANATQVERQGARCFPGINLNCSFLKIKFKLCGLKTCKAISIECHKRAMGAKSRADEM</sequence>
<dbReference type="SMART" id="SM00822">
    <property type="entry name" value="PKS_KR"/>
    <property type="match status" value="1"/>
</dbReference>
<evidence type="ECO:0000313" key="5">
    <source>
        <dbReference type="EMBL" id="CEJ61451.1"/>
    </source>
</evidence>
<dbReference type="SUPFAM" id="SSF51735">
    <property type="entry name" value="NAD(P)-binding Rossmann-fold domains"/>
    <property type="match status" value="1"/>
</dbReference>
<keyword evidence="3" id="KW-0560">Oxidoreductase</keyword>
<gene>
    <name evidence="5" type="ORF">PMG11_09985</name>
</gene>
<dbReference type="Pfam" id="PF00106">
    <property type="entry name" value="adh_short"/>
    <property type="match status" value="1"/>
</dbReference>
<evidence type="ECO:0000259" key="4">
    <source>
        <dbReference type="SMART" id="SM00822"/>
    </source>
</evidence>
<evidence type="ECO:0000256" key="1">
    <source>
        <dbReference type="ARBA" id="ARBA00006484"/>
    </source>
</evidence>
<keyword evidence="2" id="KW-0521">NADP</keyword>
<protein>
    <submittedName>
        <fullName evidence="5">Putative Short-chain dehydrogenase</fullName>
    </submittedName>
</protein>
<feature type="domain" description="Ketoreductase" evidence="4">
    <location>
        <begin position="4"/>
        <end position="180"/>
    </location>
</feature>
<dbReference type="InterPro" id="IPR020904">
    <property type="entry name" value="Sc_DH/Rdtase_CS"/>
</dbReference>
<evidence type="ECO:0000313" key="6">
    <source>
        <dbReference type="Proteomes" id="UP000042958"/>
    </source>
</evidence>
<accession>A0A0F7TZS8</accession>
<reference evidence="6" key="1">
    <citation type="journal article" date="2015" name="Genome Announc.">
        <title>Draft genome sequence of the fungus Penicillium brasilianum MG11.</title>
        <authorList>
            <person name="Horn F."/>
            <person name="Linde J."/>
            <person name="Mattern D.J."/>
            <person name="Walther G."/>
            <person name="Guthke R."/>
            <person name="Brakhage A.A."/>
            <person name="Valiante V."/>
        </authorList>
    </citation>
    <scope>NUCLEOTIDE SEQUENCE [LARGE SCALE GENOMIC DNA]</scope>
    <source>
        <strain evidence="6">MG11</strain>
    </source>
</reference>
<dbReference type="STRING" id="104259.A0A0F7TZS8"/>
<dbReference type="PANTHER" id="PTHR43008">
    <property type="entry name" value="BENZIL REDUCTASE"/>
    <property type="match status" value="1"/>
</dbReference>
<dbReference type="AlphaFoldDB" id="A0A0F7TZS8"/>
<dbReference type="PANTHER" id="PTHR43008:SF8">
    <property type="entry name" value="BENZIL REDUCTASE ((S)-BENZOIN FORMING) IRC24"/>
    <property type="match status" value="1"/>
</dbReference>
<dbReference type="CDD" id="cd05367">
    <property type="entry name" value="SPR-like_SDR_c"/>
    <property type="match status" value="1"/>
</dbReference>
<evidence type="ECO:0000256" key="3">
    <source>
        <dbReference type="ARBA" id="ARBA00023002"/>
    </source>
</evidence>
<dbReference type="InterPro" id="IPR002347">
    <property type="entry name" value="SDR_fam"/>
</dbReference>
<comment type="similarity">
    <text evidence="1">Belongs to the short-chain dehydrogenases/reductases (SDR) family.</text>
</comment>
<name>A0A0F7TZS8_PENBI</name>
<evidence type="ECO:0000256" key="2">
    <source>
        <dbReference type="ARBA" id="ARBA00022857"/>
    </source>
</evidence>
<dbReference type="Gene3D" id="3.40.50.720">
    <property type="entry name" value="NAD(P)-binding Rossmann-like Domain"/>
    <property type="match status" value="1"/>
</dbReference>
<dbReference type="GO" id="GO:0050664">
    <property type="term" value="F:oxidoreductase activity, acting on NAD(P)H, oxygen as acceptor"/>
    <property type="evidence" value="ECO:0007669"/>
    <property type="project" value="TreeGrafter"/>
</dbReference>
<dbReference type="EMBL" id="CDHK01000011">
    <property type="protein sequence ID" value="CEJ61451.1"/>
    <property type="molecule type" value="Genomic_DNA"/>
</dbReference>
<dbReference type="InterPro" id="IPR057326">
    <property type="entry name" value="KR_dom"/>
</dbReference>
<dbReference type="PRINTS" id="PR00081">
    <property type="entry name" value="GDHRDH"/>
</dbReference>